<evidence type="ECO:0000259" key="4">
    <source>
        <dbReference type="PROSITE" id="PS51352"/>
    </source>
</evidence>
<keyword evidence="3" id="KW-0732">Signal</keyword>
<evidence type="ECO:0000256" key="3">
    <source>
        <dbReference type="SAM" id="SignalP"/>
    </source>
</evidence>
<accession>A0A086STB0</accession>
<proteinExistence type="inferred from homology"/>
<dbReference type="Pfam" id="PF00085">
    <property type="entry name" value="Thioredoxin"/>
    <property type="match status" value="1"/>
</dbReference>
<dbReference type="EMBL" id="JPKY01000228">
    <property type="protein sequence ID" value="KFH40342.1"/>
    <property type="molecule type" value="Genomic_DNA"/>
</dbReference>
<feature type="chain" id="PRO_5001815069" evidence="3">
    <location>
        <begin position="26"/>
        <end position="179"/>
    </location>
</feature>
<reference evidence="6" key="1">
    <citation type="journal article" date="2014" name="Genome Announc.">
        <title>Genome sequence and annotation of Acremonium chrysogenum, producer of the beta-lactam antibiotic cephalosporin C.</title>
        <authorList>
            <person name="Terfehr D."/>
            <person name="Dahlmann T.A."/>
            <person name="Specht T."/>
            <person name="Zadra I."/>
            <person name="Kuernsteiner H."/>
            <person name="Kueck U."/>
        </authorList>
    </citation>
    <scope>NUCLEOTIDE SEQUENCE [LARGE SCALE GENOMIC DNA]</scope>
    <source>
        <strain evidence="6">ATCC 11550 / CBS 779.69 / DSM 880 / IAM 14645 / JCM 23072 / IMI 49137</strain>
    </source>
</reference>
<evidence type="ECO:0000313" key="6">
    <source>
        <dbReference type="Proteomes" id="UP000029964"/>
    </source>
</evidence>
<dbReference type="PROSITE" id="PS00194">
    <property type="entry name" value="THIOREDOXIN_1"/>
    <property type="match status" value="1"/>
</dbReference>
<dbReference type="CDD" id="cd02947">
    <property type="entry name" value="TRX_family"/>
    <property type="match status" value="1"/>
</dbReference>
<dbReference type="OrthoDB" id="19690at2759"/>
<dbReference type="PANTHER" id="PTHR46115">
    <property type="entry name" value="THIOREDOXIN-LIKE PROTEIN 1"/>
    <property type="match status" value="1"/>
</dbReference>
<evidence type="ECO:0000313" key="5">
    <source>
        <dbReference type="EMBL" id="KFH40342.1"/>
    </source>
</evidence>
<keyword evidence="2" id="KW-1015">Disulfide bond</keyword>
<evidence type="ECO:0000256" key="2">
    <source>
        <dbReference type="ARBA" id="ARBA00023157"/>
    </source>
</evidence>
<dbReference type="SUPFAM" id="SSF52833">
    <property type="entry name" value="Thioredoxin-like"/>
    <property type="match status" value="1"/>
</dbReference>
<dbReference type="HOGENOM" id="CLU_090389_14_0_1"/>
<dbReference type="STRING" id="857340.A0A086STB0"/>
<name>A0A086STB0_HAPC1</name>
<dbReference type="PROSITE" id="PS51352">
    <property type="entry name" value="THIOREDOXIN_2"/>
    <property type="match status" value="1"/>
</dbReference>
<keyword evidence="6" id="KW-1185">Reference proteome</keyword>
<dbReference type="AlphaFoldDB" id="A0A086STB0"/>
<protein>
    <submittedName>
        <fullName evidence="5">Thioredoxin-like protein</fullName>
    </submittedName>
</protein>
<evidence type="ECO:0000256" key="1">
    <source>
        <dbReference type="ARBA" id="ARBA00008987"/>
    </source>
</evidence>
<dbReference type="InterPro" id="IPR013766">
    <property type="entry name" value="Thioredoxin_domain"/>
</dbReference>
<dbReference type="InterPro" id="IPR036249">
    <property type="entry name" value="Thioredoxin-like_sf"/>
</dbReference>
<dbReference type="Gene3D" id="3.40.30.10">
    <property type="entry name" value="Glutaredoxin"/>
    <property type="match status" value="1"/>
</dbReference>
<dbReference type="InterPro" id="IPR017937">
    <property type="entry name" value="Thioredoxin_CS"/>
</dbReference>
<feature type="domain" description="Thioredoxin" evidence="4">
    <location>
        <begin position="17"/>
        <end position="146"/>
    </location>
</feature>
<comment type="similarity">
    <text evidence="1">Belongs to the thioredoxin family.</text>
</comment>
<feature type="signal peptide" evidence="3">
    <location>
        <begin position="1"/>
        <end position="25"/>
    </location>
</feature>
<gene>
    <name evidence="5" type="ORF">ACRE_089960</name>
</gene>
<dbReference type="Proteomes" id="UP000029964">
    <property type="component" value="Unassembled WGS sequence"/>
</dbReference>
<comment type="caution">
    <text evidence="5">The sequence shown here is derived from an EMBL/GenBank/DDBJ whole genome shotgun (WGS) entry which is preliminary data.</text>
</comment>
<organism evidence="5 6">
    <name type="scientific">Hapsidospora chrysogenum (strain ATCC 11550 / CBS 779.69 / DSM 880 / IAM 14645 / JCM 23072 / IMI 49137)</name>
    <name type="common">Acremonium chrysogenum</name>
    <dbReference type="NCBI Taxonomy" id="857340"/>
    <lineage>
        <taxon>Eukaryota</taxon>
        <taxon>Fungi</taxon>
        <taxon>Dikarya</taxon>
        <taxon>Ascomycota</taxon>
        <taxon>Pezizomycotina</taxon>
        <taxon>Sordariomycetes</taxon>
        <taxon>Hypocreomycetidae</taxon>
        <taxon>Hypocreales</taxon>
        <taxon>Bionectriaceae</taxon>
        <taxon>Hapsidospora</taxon>
    </lineage>
</organism>
<sequence>MDTIHIIILAFFAFFFLRPLIFGSASPIPETSGHVYKVTKAEELDALLSSTSSVVVDFYADWCPPCRAIAPVFSKLADKHASEGRLAFAKVNVDDVKNVAGRYSVSAMPTFVFFRDGVPGGVAVDGIQGRQSVSRTGDGLVDRILGADRVALEAAVQALAGKGEAAAGSKESSGGGKAE</sequence>
<dbReference type="PRINTS" id="PR00421">
    <property type="entry name" value="THIOREDOXIN"/>
</dbReference>